<protein>
    <submittedName>
        <fullName evidence="2">Uncharacterized protein</fullName>
    </submittedName>
</protein>
<evidence type="ECO:0000313" key="2">
    <source>
        <dbReference type="EMBL" id="KAK6763689.1"/>
    </source>
</evidence>
<evidence type="ECO:0000313" key="3">
    <source>
        <dbReference type="Proteomes" id="UP001303046"/>
    </source>
</evidence>
<feature type="region of interest" description="Disordered" evidence="1">
    <location>
        <begin position="248"/>
        <end position="267"/>
    </location>
</feature>
<gene>
    <name evidence="2" type="primary">Necator_chrX.g24298</name>
    <name evidence="2" type="ORF">RB195_024133</name>
</gene>
<organism evidence="2 3">
    <name type="scientific">Necator americanus</name>
    <name type="common">Human hookworm</name>
    <dbReference type="NCBI Taxonomy" id="51031"/>
    <lineage>
        <taxon>Eukaryota</taxon>
        <taxon>Metazoa</taxon>
        <taxon>Ecdysozoa</taxon>
        <taxon>Nematoda</taxon>
        <taxon>Chromadorea</taxon>
        <taxon>Rhabditida</taxon>
        <taxon>Rhabditina</taxon>
        <taxon>Rhabditomorpha</taxon>
        <taxon>Strongyloidea</taxon>
        <taxon>Ancylostomatidae</taxon>
        <taxon>Bunostominae</taxon>
        <taxon>Necator</taxon>
    </lineage>
</organism>
<sequence length="267" mass="31082">MALLFENPSLKARSALMAHAQKAGFDYENIDSTLRMAAHQEQVNKRVLSEYIRIVGVPNIEKMGIRELVKKFLNEIVKMSDSFWQYFLNEGRKRLMEFNRRERSNVRVLRDQTIPITDLENLSLYMRKKIRLYYQSKKGIPPEMSVKNGFITITSSNGEKKRMRATELAIVLGWEYNDWQGICIRKLMTNTEKKNLADGKLTWGSMSIEEFKAIECYDKVAEDTEKELSASTEVANTDKVRKRALAKTVEEDENLPPKPKQKIYIEE</sequence>
<comment type="caution">
    <text evidence="2">The sequence shown here is derived from an EMBL/GenBank/DDBJ whole genome shotgun (WGS) entry which is preliminary data.</text>
</comment>
<proteinExistence type="predicted"/>
<evidence type="ECO:0000256" key="1">
    <source>
        <dbReference type="SAM" id="MobiDB-lite"/>
    </source>
</evidence>
<dbReference type="EMBL" id="JAVFWL010000006">
    <property type="protein sequence ID" value="KAK6763689.1"/>
    <property type="molecule type" value="Genomic_DNA"/>
</dbReference>
<reference evidence="2 3" key="1">
    <citation type="submission" date="2023-08" db="EMBL/GenBank/DDBJ databases">
        <title>A Necator americanus chromosomal reference genome.</title>
        <authorList>
            <person name="Ilik V."/>
            <person name="Petrzelkova K.J."/>
            <person name="Pardy F."/>
            <person name="Fuh T."/>
            <person name="Niatou-Singa F.S."/>
            <person name="Gouil Q."/>
            <person name="Baker L."/>
            <person name="Ritchie M.E."/>
            <person name="Jex A.R."/>
            <person name="Gazzola D."/>
            <person name="Li H."/>
            <person name="Toshio Fujiwara R."/>
            <person name="Zhan B."/>
            <person name="Aroian R.V."/>
            <person name="Pafco B."/>
            <person name="Schwarz E.M."/>
        </authorList>
    </citation>
    <scope>NUCLEOTIDE SEQUENCE [LARGE SCALE GENOMIC DNA]</scope>
    <source>
        <strain evidence="2 3">Aroian</strain>
        <tissue evidence="2">Whole animal</tissue>
    </source>
</reference>
<accession>A0ABR1EM17</accession>
<name>A0ABR1EM17_NECAM</name>
<keyword evidence="3" id="KW-1185">Reference proteome</keyword>
<dbReference type="Proteomes" id="UP001303046">
    <property type="component" value="Unassembled WGS sequence"/>
</dbReference>